<reference evidence="6 7" key="1">
    <citation type="submission" date="2019-10" db="EMBL/GenBank/DDBJ databases">
        <title>Draft Genome Sequence of Cytophagaceae sp. SJW1-29.</title>
        <authorList>
            <person name="Choi A."/>
        </authorList>
    </citation>
    <scope>NUCLEOTIDE SEQUENCE [LARGE SCALE GENOMIC DNA]</scope>
    <source>
        <strain evidence="6 7">SJW1-29</strain>
    </source>
</reference>
<dbReference type="PRINTS" id="PR00038">
    <property type="entry name" value="HTHLUXR"/>
</dbReference>
<dbReference type="NCBIfam" id="TIGR02937">
    <property type="entry name" value="sigma70-ECF"/>
    <property type="match status" value="1"/>
</dbReference>
<gene>
    <name evidence="6" type="ORF">GBK04_16655</name>
</gene>
<dbReference type="InterPro" id="IPR013249">
    <property type="entry name" value="RNA_pol_sigma70_r4_t2"/>
</dbReference>
<proteinExistence type="inferred from homology"/>
<dbReference type="InterPro" id="IPR036388">
    <property type="entry name" value="WH-like_DNA-bd_sf"/>
</dbReference>
<keyword evidence="2" id="KW-0805">Transcription regulation</keyword>
<accession>A0A7C9BSD6</accession>
<dbReference type="PANTHER" id="PTHR43133:SF46">
    <property type="entry name" value="RNA POLYMERASE SIGMA-70 FACTOR ECF SUBFAMILY"/>
    <property type="match status" value="1"/>
</dbReference>
<keyword evidence="3" id="KW-0731">Sigma factor</keyword>
<dbReference type="InterPro" id="IPR039425">
    <property type="entry name" value="RNA_pol_sigma-70-like"/>
</dbReference>
<dbReference type="InterPro" id="IPR014284">
    <property type="entry name" value="RNA_pol_sigma-70_dom"/>
</dbReference>
<evidence type="ECO:0000313" key="6">
    <source>
        <dbReference type="EMBL" id="MPR34939.1"/>
    </source>
</evidence>
<dbReference type="InterPro" id="IPR013324">
    <property type="entry name" value="RNA_pol_sigma_r3/r4-like"/>
</dbReference>
<name>A0A7C9BSD6_9BACT</name>
<feature type="domain" description="HTH luxR-type" evidence="5">
    <location>
        <begin position="187"/>
        <end position="244"/>
    </location>
</feature>
<dbReference type="InterPro" id="IPR013325">
    <property type="entry name" value="RNA_pol_sigma_r2"/>
</dbReference>
<evidence type="ECO:0000256" key="2">
    <source>
        <dbReference type="ARBA" id="ARBA00023015"/>
    </source>
</evidence>
<comment type="similarity">
    <text evidence="1">Belongs to the sigma-70 factor family. ECF subfamily.</text>
</comment>
<dbReference type="EMBL" id="WHLY01000002">
    <property type="protein sequence ID" value="MPR34939.1"/>
    <property type="molecule type" value="Genomic_DNA"/>
</dbReference>
<dbReference type="Gene3D" id="1.10.10.10">
    <property type="entry name" value="Winged helix-like DNA-binding domain superfamily/Winged helix DNA-binding domain"/>
    <property type="match status" value="1"/>
</dbReference>
<dbReference type="Pfam" id="PF08281">
    <property type="entry name" value="Sigma70_r4_2"/>
    <property type="match status" value="1"/>
</dbReference>
<dbReference type="Gene3D" id="1.10.1740.10">
    <property type="match status" value="1"/>
</dbReference>
<dbReference type="AlphaFoldDB" id="A0A7C9BSD6"/>
<evidence type="ECO:0000259" key="5">
    <source>
        <dbReference type="SMART" id="SM00421"/>
    </source>
</evidence>
<dbReference type="SUPFAM" id="SSF88946">
    <property type="entry name" value="Sigma2 domain of RNA polymerase sigma factors"/>
    <property type="match status" value="1"/>
</dbReference>
<dbReference type="GO" id="GO:0016987">
    <property type="term" value="F:sigma factor activity"/>
    <property type="evidence" value="ECO:0007669"/>
    <property type="project" value="UniProtKB-KW"/>
</dbReference>
<protein>
    <submittedName>
        <fullName evidence="6">Sigma-70 family RNA polymerase sigma factor</fullName>
    </submittedName>
</protein>
<dbReference type="Pfam" id="PF04542">
    <property type="entry name" value="Sigma70_r2"/>
    <property type="match status" value="1"/>
</dbReference>
<dbReference type="InterPro" id="IPR000792">
    <property type="entry name" value="Tscrpt_reg_LuxR_C"/>
</dbReference>
<keyword evidence="4" id="KW-0804">Transcription</keyword>
<organism evidence="6 7">
    <name type="scientific">Salmonirosea aquatica</name>
    <dbReference type="NCBI Taxonomy" id="2654236"/>
    <lineage>
        <taxon>Bacteria</taxon>
        <taxon>Pseudomonadati</taxon>
        <taxon>Bacteroidota</taxon>
        <taxon>Cytophagia</taxon>
        <taxon>Cytophagales</taxon>
        <taxon>Spirosomataceae</taxon>
        <taxon>Salmonirosea</taxon>
    </lineage>
</organism>
<dbReference type="Proteomes" id="UP000479293">
    <property type="component" value="Unassembled WGS sequence"/>
</dbReference>
<sequence>MFLMRRESTFSCMGTIFNGQFHNFNVPATNRLPAASPWAIGVKIGITGILFRSFDKRVDQSYKNYTDNELLRLMREHDDDRAFDALYGRYVHTLLHTAVRKTGDSAAAQDLVQELFVKFWLNRHTCTIHKTVAAYFNGMLRNLIITHYHQEQARQPTALEYATQLSDNITGEQIQFDTLNDLYEQSLQKLPEKCREVFVLSRKGYSQKEIARSLAISEKTVEAHIGKALRILRIEMKDYIVFALITSTLGSLL</sequence>
<dbReference type="SUPFAM" id="SSF88659">
    <property type="entry name" value="Sigma3 and sigma4 domains of RNA polymerase sigma factors"/>
    <property type="match status" value="1"/>
</dbReference>
<dbReference type="InterPro" id="IPR007627">
    <property type="entry name" value="RNA_pol_sigma70_r2"/>
</dbReference>
<dbReference type="GO" id="GO:0006352">
    <property type="term" value="P:DNA-templated transcription initiation"/>
    <property type="evidence" value="ECO:0007669"/>
    <property type="project" value="InterPro"/>
</dbReference>
<dbReference type="GO" id="GO:0003677">
    <property type="term" value="F:DNA binding"/>
    <property type="evidence" value="ECO:0007669"/>
    <property type="project" value="InterPro"/>
</dbReference>
<dbReference type="PANTHER" id="PTHR43133">
    <property type="entry name" value="RNA POLYMERASE ECF-TYPE SIGMA FACTO"/>
    <property type="match status" value="1"/>
</dbReference>
<keyword evidence="7" id="KW-1185">Reference proteome</keyword>
<comment type="caution">
    <text evidence="6">The sequence shown here is derived from an EMBL/GenBank/DDBJ whole genome shotgun (WGS) entry which is preliminary data.</text>
</comment>
<evidence type="ECO:0000256" key="4">
    <source>
        <dbReference type="ARBA" id="ARBA00023163"/>
    </source>
</evidence>
<dbReference type="SMART" id="SM00421">
    <property type="entry name" value="HTH_LUXR"/>
    <property type="match status" value="1"/>
</dbReference>
<evidence type="ECO:0000256" key="1">
    <source>
        <dbReference type="ARBA" id="ARBA00010641"/>
    </source>
</evidence>
<evidence type="ECO:0000313" key="7">
    <source>
        <dbReference type="Proteomes" id="UP000479293"/>
    </source>
</evidence>
<evidence type="ECO:0000256" key="3">
    <source>
        <dbReference type="ARBA" id="ARBA00023082"/>
    </source>
</evidence>